<dbReference type="EMBL" id="LR796565">
    <property type="protein sequence ID" value="CAB4151250.1"/>
    <property type="molecule type" value="Genomic_DNA"/>
</dbReference>
<name>A0A6J5LUN1_9CAUD</name>
<dbReference type="EMBL" id="LR796793">
    <property type="protein sequence ID" value="CAB4166261.1"/>
    <property type="molecule type" value="Genomic_DNA"/>
</dbReference>
<dbReference type="EMBL" id="LR796324">
    <property type="protein sequence ID" value="CAB4136803.1"/>
    <property type="molecule type" value="Genomic_DNA"/>
</dbReference>
<proteinExistence type="predicted"/>
<evidence type="ECO:0000313" key="3">
    <source>
        <dbReference type="EMBL" id="CAB4166261.1"/>
    </source>
</evidence>
<evidence type="ECO:0000313" key="2">
    <source>
        <dbReference type="EMBL" id="CAB4151250.1"/>
    </source>
</evidence>
<accession>A0A6J5LUN1</accession>
<protein>
    <submittedName>
        <fullName evidence="1">Uncharacterized protein</fullName>
    </submittedName>
</protein>
<reference evidence="1" key="1">
    <citation type="submission" date="2020-04" db="EMBL/GenBank/DDBJ databases">
        <authorList>
            <person name="Chiriac C."/>
            <person name="Salcher M."/>
            <person name="Ghai R."/>
            <person name="Kavagutti S V."/>
        </authorList>
    </citation>
    <scope>NUCLEOTIDE SEQUENCE</scope>
</reference>
<evidence type="ECO:0000313" key="1">
    <source>
        <dbReference type="EMBL" id="CAB4136803.1"/>
    </source>
</evidence>
<gene>
    <name evidence="1" type="ORF">UFOVP305_37</name>
    <name evidence="2" type="ORF">UFOVP593_8</name>
    <name evidence="3" type="ORF">UFOVP842_18</name>
</gene>
<sequence length="168" mass="18735">MIVTLSAPEIRYATYVGGLRERWGRKMKVVDQSGPQLPAGRRPDYIGALGEMAAHKWLGLYWAATVDGPEQTGDVLNWIEVKATAHAQGRLLQSPLPAEKVAQKLDRPFLLVTWADPVATLVGWMFGRDFLVPTHFGDNCRTGRLNWAVTQATLRHPDELLHLAKGRI</sequence>
<organism evidence="1">
    <name type="scientific">uncultured Caudovirales phage</name>
    <dbReference type="NCBI Taxonomy" id="2100421"/>
    <lineage>
        <taxon>Viruses</taxon>
        <taxon>Duplodnaviria</taxon>
        <taxon>Heunggongvirae</taxon>
        <taxon>Uroviricota</taxon>
        <taxon>Caudoviricetes</taxon>
        <taxon>Peduoviridae</taxon>
        <taxon>Maltschvirus</taxon>
        <taxon>Maltschvirus maltsch</taxon>
    </lineage>
</organism>